<dbReference type="GO" id="GO:0005930">
    <property type="term" value="C:axoneme"/>
    <property type="evidence" value="ECO:0007669"/>
    <property type="project" value="TreeGrafter"/>
</dbReference>
<name>A0A1X7SYL7_AMPQE</name>
<organism evidence="2">
    <name type="scientific">Amphimedon queenslandica</name>
    <name type="common">Sponge</name>
    <dbReference type="NCBI Taxonomy" id="400682"/>
    <lineage>
        <taxon>Eukaryota</taxon>
        <taxon>Metazoa</taxon>
        <taxon>Porifera</taxon>
        <taxon>Demospongiae</taxon>
        <taxon>Heteroscleromorpha</taxon>
        <taxon>Haplosclerida</taxon>
        <taxon>Niphatidae</taxon>
        <taxon>Amphimedon</taxon>
    </lineage>
</organism>
<sequence>NEVKSLEDKVSSAYVKYQSIMKGGGEGGPSGGVSALPLLPVNDQFTLNKDEAWYTLSIETQVPLDMLLLQCNVPVDIQEIEKSTAVISYSPPDPKNGSYLLATLRCSMYTSRLEVKLMLTNQMTSAHVACKQCQVDLANCDRLVCHIPVNQSGDR</sequence>
<dbReference type="PANTHER" id="PTHR16074:SF4">
    <property type="entry name" value="BARDET-BIEDL SYNDROME 7 PROTEIN"/>
    <property type="match status" value="1"/>
</dbReference>
<evidence type="ECO:0000259" key="1">
    <source>
        <dbReference type="Pfam" id="PF23360"/>
    </source>
</evidence>
<dbReference type="GO" id="GO:0016020">
    <property type="term" value="C:membrane"/>
    <property type="evidence" value="ECO:0007669"/>
    <property type="project" value="TreeGrafter"/>
</dbReference>
<dbReference type="GO" id="GO:0034464">
    <property type="term" value="C:BBSome"/>
    <property type="evidence" value="ECO:0007669"/>
    <property type="project" value="TreeGrafter"/>
</dbReference>
<protein>
    <recommendedName>
        <fullName evidence="1">BBS7 GAE domain-containing protein</fullName>
    </recommendedName>
</protein>
<dbReference type="InParanoid" id="A0A1X7SYL7"/>
<dbReference type="STRING" id="400682.A0A1X7SYL7"/>
<proteinExistence type="predicted"/>
<dbReference type="AlphaFoldDB" id="A0A1X7SYL7"/>
<dbReference type="OrthoDB" id="414590at2759"/>
<evidence type="ECO:0000313" key="2">
    <source>
        <dbReference type="EnsemblMetazoa" id="Aqu2.1.07274_001"/>
    </source>
</evidence>
<dbReference type="GO" id="GO:0008104">
    <property type="term" value="P:intracellular protein localization"/>
    <property type="evidence" value="ECO:0007669"/>
    <property type="project" value="TreeGrafter"/>
</dbReference>
<dbReference type="GO" id="GO:0036064">
    <property type="term" value="C:ciliary basal body"/>
    <property type="evidence" value="ECO:0007669"/>
    <property type="project" value="TreeGrafter"/>
</dbReference>
<dbReference type="InterPro" id="IPR056334">
    <property type="entry name" value="BBS7_GAE_dom"/>
</dbReference>
<dbReference type="EnsemblMetazoa" id="Aqu2.1.07274_001">
    <property type="protein sequence ID" value="Aqu2.1.07274_001"/>
    <property type="gene ID" value="Aqu2.1.07274"/>
</dbReference>
<feature type="domain" description="BBS7 GAE" evidence="1">
    <location>
        <begin position="37"/>
        <end position="121"/>
    </location>
</feature>
<dbReference type="PANTHER" id="PTHR16074">
    <property type="entry name" value="BARDET-BIEDL SYNDROME 7 PROTEIN"/>
    <property type="match status" value="1"/>
</dbReference>
<dbReference type="Pfam" id="PF23360">
    <property type="entry name" value="BBS7_GAE"/>
    <property type="match status" value="1"/>
</dbReference>
<dbReference type="GO" id="GO:0060271">
    <property type="term" value="P:cilium assembly"/>
    <property type="evidence" value="ECO:0007669"/>
    <property type="project" value="TreeGrafter"/>
</dbReference>
<accession>A0A1X7SYL7</accession>
<reference evidence="2" key="1">
    <citation type="submission" date="2017-05" db="UniProtKB">
        <authorList>
            <consortium name="EnsemblMetazoa"/>
        </authorList>
    </citation>
    <scope>IDENTIFICATION</scope>
</reference>